<dbReference type="EC" id="2.7.13.3" evidence="2"/>
<evidence type="ECO:0000256" key="7">
    <source>
        <dbReference type="ARBA" id="ARBA00022840"/>
    </source>
</evidence>
<dbReference type="SUPFAM" id="SSF55874">
    <property type="entry name" value="ATPase domain of HSP90 chaperone/DNA topoisomerase II/histidine kinase"/>
    <property type="match status" value="1"/>
</dbReference>
<evidence type="ECO:0000259" key="9">
    <source>
        <dbReference type="Pfam" id="PF13581"/>
    </source>
</evidence>
<dbReference type="Proteomes" id="UP000292085">
    <property type="component" value="Unassembled WGS sequence"/>
</dbReference>
<keyword evidence="4" id="KW-0808">Transferase</keyword>
<proteinExistence type="predicted"/>
<dbReference type="InterPro" id="IPR011495">
    <property type="entry name" value="Sig_transdc_His_kin_sub2_dim/P"/>
</dbReference>
<dbReference type="Pfam" id="PF07568">
    <property type="entry name" value="HisKA_2"/>
    <property type="match status" value="1"/>
</dbReference>
<keyword evidence="7" id="KW-0067">ATP-binding</keyword>
<dbReference type="RefSeq" id="WP_130158395.1">
    <property type="nucleotide sequence ID" value="NZ_SGIS01000020.1"/>
</dbReference>
<evidence type="ECO:0000256" key="1">
    <source>
        <dbReference type="ARBA" id="ARBA00000085"/>
    </source>
</evidence>
<keyword evidence="5" id="KW-0547">Nucleotide-binding</keyword>
<dbReference type="PANTHER" id="PTHR41523">
    <property type="entry name" value="TWO-COMPONENT SYSTEM SENSOR PROTEIN"/>
    <property type="match status" value="1"/>
</dbReference>
<dbReference type="GO" id="GO:0004673">
    <property type="term" value="F:protein histidine kinase activity"/>
    <property type="evidence" value="ECO:0007669"/>
    <property type="project" value="UniProtKB-EC"/>
</dbReference>
<organism evidence="10 11">
    <name type="scientific">Sphingomonas populi</name>
    <dbReference type="NCBI Taxonomy" id="2484750"/>
    <lineage>
        <taxon>Bacteria</taxon>
        <taxon>Pseudomonadati</taxon>
        <taxon>Pseudomonadota</taxon>
        <taxon>Alphaproteobacteria</taxon>
        <taxon>Sphingomonadales</taxon>
        <taxon>Sphingomonadaceae</taxon>
        <taxon>Sphingomonas</taxon>
    </lineage>
</organism>
<dbReference type="InterPro" id="IPR036890">
    <property type="entry name" value="HATPase_C_sf"/>
</dbReference>
<dbReference type="Gene3D" id="3.30.565.10">
    <property type="entry name" value="Histidine kinase-like ATPase, C-terminal domain"/>
    <property type="match status" value="1"/>
</dbReference>
<feature type="domain" description="Histidine kinase/HSP90-like ATPase" evidence="9">
    <location>
        <begin position="116"/>
        <end position="177"/>
    </location>
</feature>
<keyword evidence="11" id="KW-1185">Reference proteome</keyword>
<comment type="caution">
    <text evidence="10">The sequence shown here is derived from an EMBL/GenBank/DDBJ whole genome shotgun (WGS) entry which is preliminary data.</text>
</comment>
<keyword evidence="3" id="KW-0597">Phosphoprotein</keyword>
<dbReference type="GO" id="GO:0005524">
    <property type="term" value="F:ATP binding"/>
    <property type="evidence" value="ECO:0007669"/>
    <property type="project" value="UniProtKB-KW"/>
</dbReference>
<comment type="catalytic activity">
    <reaction evidence="1">
        <text>ATP + protein L-histidine = ADP + protein N-phospho-L-histidine.</text>
        <dbReference type="EC" id="2.7.13.3"/>
    </reaction>
</comment>
<evidence type="ECO:0000256" key="5">
    <source>
        <dbReference type="ARBA" id="ARBA00022741"/>
    </source>
</evidence>
<dbReference type="PANTHER" id="PTHR41523:SF8">
    <property type="entry name" value="ETHYLENE RESPONSE SENSOR PROTEIN"/>
    <property type="match status" value="1"/>
</dbReference>
<evidence type="ECO:0000313" key="11">
    <source>
        <dbReference type="Proteomes" id="UP000292085"/>
    </source>
</evidence>
<gene>
    <name evidence="10" type="ORF">EWE75_13655</name>
</gene>
<dbReference type="EMBL" id="SGIS01000020">
    <property type="protein sequence ID" value="RZF63843.1"/>
    <property type="molecule type" value="Genomic_DNA"/>
</dbReference>
<sequence length="217" mass="23185">MMVINGEGLTSRLASTGDENAVQREADHRIANSLQLLSALLSSQGREVSDPAARAALEISVQRIGAIAGVHRQLYRSHGEDGIDLCAYLMDLLAGLQGSFSGENRHIHLEAEPVITPSDFAGIIGIIVTELVINACKHAYAPDQQGVIKVVLAIDTARGFTLEVRDRGCGRADARQSLHGLGSRIVDLMSRKLDADARYVAADVGTLFLMTGELPST</sequence>
<protein>
    <recommendedName>
        <fullName evidence="2">histidine kinase</fullName>
        <ecNumber evidence="2">2.7.13.3</ecNumber>
    </recommendedName>
</protein>
<dbReference type="InterPro" id="IPR003594">
    <property type="entry name" value="HATPase_dom"/>
</dbReference>
<dbReference type="Pfam" id="PF13581">
    <property type="entry name" value="HATPase_c_2"/>
    <property type="match status" value="1"/>
</dbReference>
<evidence type="ECO:0000256" key="6">
    <source>
        <dbReference type="ARBA" id="ARBA00022777"/>
    </source>
</evidence>
<dbReference type="AlphaFoldDB" id="A0A4Q6XTK1"/>
<name>A0A4Q6XTK1_9SPHN</name>
<evidence type="ECO:0000313" key="10">
    <source>
        <dbReference type="EMBL" id="RZF63843.1"/>
    </source>
</evidence>
<feature type="domain" description="Signal transduction histidine kinase subgroup 2 dimerisation and phosphoacceptor" evidence="8">
    <location>
        <begin position="25"/>
        <end position="97"/>
    </location>
</feature>
<dbReference type="OrthoDB" id="7297573at2"/>
<evidence type="ECO:0000256" key="3">
    <source>
        <dbReference type="ARBA" id="ARBA00022553"/>
    </source>
</evidence>
<keyword evidence="6 10" id="KW-0418">Kinase</keyword>
<evidence type="ECO:0000259" key="8">
    <source>
        <dbReference type="Pfam" id="PF07568"/>
    </source>
</evidence>
<accession>A0A4Q6XTK1</accession>
<reference evidence="10 11" key="1">
    <citation type="submission" date="2019-02" db="EMBL/GenBank/DDBJ databases">
        <authorList>
            <person name="Li Y."/>
        </authorList>
    </citation>
    <scope>NUCLEOTIDE SEQUENCE [LARGE SCALE GENOMIC DNA]</scope>
    <source>
        <strain evidence="10 11">3-7</strain>
    </source>
</reference>
<dbReference type="CDD" id="cd16936">
    <property type="entry name" value="HATPase_RsbW-like"/>
    <property type="match status" value="1"/>
</dbReference>
<evidence type="ECO:0000256" key="2">
    <source>
        <dbReference type="ARBA" id="ARBA00012438"/>
    </source>
</evidence>
<evidence type="ECO:0000256" key="4">
    <source>
        <dbReference type="ARBA" id="ARBA00022679"/>
    </source>
</evidence>